<evidence type="ECO:0000313" key="1">
    <source>
        <dbReference type="EMBL" id="ASR51571.1"/>
    </source>
</evidence>
<gene>
    <name evidence="1" type="ORF">B5J99_08925</name>
</gene>
<evidence type="ECO:0000313" key="2">
    <source>
        <dbReference type="Proteomes" id="UP000258016"/>
    </source>
</evidence>
<accession>A0ABM6M6K8</accession>
<reference evidence="1 2" key="1">
    <citation type="submission" date="2017-03" db="EMBL/GenBank/DDBJ databases">
        <title>Complete genome sequence of Blastomonas fulva degrading microcsystin LR.</title>
        <authorList>
            <person name="Lee H.-g."/>
            <person name="Jin L."/>
            <person name="oh H.-M."/>
        </authorList>
    </citation>
    <scope>NUCLEOTIDE SEQUENCE [LARGE SCALE GENOMIC DNA]</scope>
    <source>
        <strain evidence="1 2">T2</strain>
    </source>
</reference>
<dbReference type="Proteomes" id="UP000258016">
    <property type="component" value="Chromosome"/>
</dbReference>
<organism evidence="1 2">
    <name type="scientific">Blastomonas fulva</name>
    <dbReference type="NCBI Taxonomy" id="1550728"/>
    <lineage>
        <taxon>Bacteria</taxon>
        <taxon>Pseudomonadati</taxon>
        <taxon>Pseudomonadota</taxon>
        <taxon>Alphaproteobacteria</taxon>
        <taxon>Sphingomonadales</taxon>
        <taxon>Sphingomonadaceae</taxon>
        <taxon>Blastomonas</taxon>
    </lineage>
</organism>
<name>A0ABM6M6K8_9SPHN</name>
<sequence length="100" mass="12096">MFISMSLFWSRGNYIIYNSPDYDEFEDVMFELWELDAPDERWLEMEYLLRGNEFEANFLYEEDIGDELMNPSRISDSARRYLGDKEIMYPDDLGDDTFEL</sequence>
<keyword evidence="2" id="KW-1185">Reference proteome</keyword>
<protein>
    <submittedName>
        <fullName evidence="1">Uncharacterized protein</fullName>
    </submittedName>
</protein>
<proteinExistence type="predicted"/>
<dbReference type="EMBL" id="CP020083">
    <property type="protein sequence ID" value="ASR51571.1"/>
    <property type="molecule type" value="Genomic_DNA"/>
</dbReference>